<dbReference type="RefSeq" id="XP_018246327.1">
    <property type="nucleotide sequence ID" value="XM_018400271.1"/>
</dbReference>
<organism evidence="1 2">
    <name type="scientific">Fusarium oxysporum f. sp. lycopersici (strain 4287 / CBS 123668 / FGSC 9935 / NRRL 34936)</name>
    <name type="common">Fusarium vascular wilt of tomato</name>
    <dbReference type="NCBI Taxonomy" id="426428"/>
    <lineage>
        <taxon>Eukaryota</taxon>
        <taxon>Fungi</taxon>
        <taxon>Dikarya</taxon>
        <taxon>Ascomycota</taxon>
        <taxon>Pezizomycotina</taxon>
        <taxon>Sordariomycetes</taxon>
        <taxon>Hypocreomycetidae</taxon>
        <taxon>Hypocreales</taxon>
        <taxon>Nectriaceae</taxon>
        <taxon>Fusarium</taxon>
        <taxon>Fusarium oxysporum species complex</taxon>
    </lineage>
</organism>
<accession>A0A0J9WP23</accession>
<sequence length="98" mass="10944">MKTHYGESSRKVGVALKQTGLRLETMKSNKFVDVLVASSDEPRKSTLWNTLQTGTLLKETHGNPNQICPEASKMLKRIPNQAIPMFQLSCTQTPCKPK</sequence>
<dbReference type="GeneID" id="28960717"/>
<dbReference type="AlphaFoldDB" id="A0A0J9WP23"/>
<reference evidence="1" key="2">
    <citation type="journal article" date="2010" name="Nature">
        <title>Comparative genomics reveals mobile pathogenicity chromosomes in Fusarium.</title>
        <authorList>
            <person name="Ma L.J."/>
            <person name="van der Does H.C."/>
            <person name="Borkovich K.A."/>
            <person name="Coleman J.J."/>
            <person name="Daboussi M.J."/>
            <person name="Di Pietro A."/>
            <person name="Dufresne M."/>
            <person name="Freitag M."/>
            <person name="Grabherr M."/>
            <person name="Henrissat B."/>
            <person name="Houterman P.M."/>
            <person name="Kang S."/>
            <person name="Shim W.B."/>
            <person name="Woloshuk C."/>
            <person name="Xie X."/>
            <person name="Xu J.R."/>
            <person name="Antoniw J."/>
            <person name="Baker S.E."/>
            <person name="Bluhm B.H."/>
            <person name="Breakspear A."/>
            <person name="Brown D.W."/>
            <person name="Butchko R.A."/>
            <person name="Chapman S."/>
            <person name="Coulson R."/>
            <person name="Coutinho P.M."/>
            <person name="Danchin E.G."/>
            <person name="Diener A."/>
            <person name="Gale L.R."/>
            <person name="Gardiner D.M."/>
            <person name="Goff S."/>
            <person name="Hammond-Kosack K.E."/>
            <person name="Hilburn K."/>
            <person name="Hua-Van A."/>
            <person name="Jonkers W."/>
            <person name="Kazan K."/>
            <person name="Kodira C.D."/>
            <person name="Koehrsen M."/>
            <person name="Kumar L."/>
            <person name="Lee Y.H."/>
            <person name="Li L."/>
            <person name="Manners J.M."/>
            <person name="Miranda-Saavedra D."/>
            <person name="Mukherjee M."/>
            <person name="Park G."/>
            <person name="Park J."/>
            <person name="Park S.Y."/>
            <person name="Proctor R.H."/>
            <person name="Regev A."/>
            <person name="Ruiz-Roldan M.C."/>
            <person name="Sain D."/>
            <person name="Sakthikumar S."/>
            <person name="Sykes S."/>
            <person name="Schwartz D.C."/>
            <person name="Turgeon B.G."/>
            <person name="Wapinski I."/>
            <person name="Yoder O."/>
            <person name="Young S."/>
            <person name="Zeng Q."/>
            <person name="Zhou S."/>
            <person name="Galagan J."/>
            <person name="Cuomo C.A."/>
            <person name="Kistler H.C."/>
            <person name="Rep M."/>
        </authorList>
    </citation>
    <scope>NUCLEOTIDE SEQUENCE [LARGE SCALE GENOMIC DNA]</scope>
    <source>
        <strain evidence="1">4287</strain>
    </source>
</reference>
<proteinExistence type="predicted"/>
<dbReference type="VEuPathDB" id="FungiDB:FOXG_20011"/>
<dbReference type="KEGG" id="fox:FOXG_20011"/>
<reference evidence="1" key="1">
    <citation type="submission" date="2007-04" db="EMBL/GenBank/DDBJ databases">
        <authorList>
            <consortium name="The Broad Institute Genome Sequencing Platform"/>
            <person name="Birren B."/>
            <person name="Lander E."/>
            <person name="Galagan J."/>
            <person name="Nusbaum C."/>
            <person name="Devon K."/>
            <person name="Ma L.-J."/>
            <person name="Jaffe D."/>
            <person name="Butler J."/>
            <person name="Alvarez P."/>
            <person name="Gnerre S."/>
            <person name="Grabherr M."/>
            <person name="Kleber M."/>
            <person name="Mauceli E."/>
            <person name="Brockman W."/>
            <person name="MacCallum I.A."/>
            <person name="Young S."/>
            <person name="LaButti K."/>
            <person name="DeCaprio D."/>
            <person name="Crawford M."/>
            <person name="Koehrsen M."/>
            <person name="Engels R."/>
            <person name="Montgomery P."/>
            <person name="Pearson M."/>
            <person name="Howarth C."/>
            <person name="Larson L."/>
            <person name="White J."/>
            <person name="O'Leary S."/>
            <person name="Kodira C."/>
            <person name="Zeng Q."/>
            <person name="Yandava C."/>
            <person name="Alvarado L."/>
            <person name="Kistler C."/>
            <person name="Shim W.-B."/>
            <person name="Kang S."/>
            <person name="Woloshuk C."/>
        </authorList>
    </citation>
    <scope>NUCLEOTIDE SEQUENCE</scope>
    <source>
        <strain evidence="1">4287</strain>
    </source>
</reference>
<gene>
    <name evidence="1" type="ORF">FOXG_20011</name>
</gene>
<dbReference type="EMBL" id="DS231706">
    <property type="protein sequence ID" value="KNB08282.1"/>
    <property type="molecule type" value="Genomic_DNA"/>
</dbReference>
<evidence type="ECO:0000313" key="2">
    <source>
        <dbReference type="Proteomes" id="UP000009097"/>
    </source>
</evidence>
<name>A0A0J9WP23_FUSO4</name>
<dbReference type="Proteomes" id="UP000009097">
    <property type="component" value="Unassembled WGS sequence"/>
</dbReference>
<evidence type="ECO:0000313" key="1">
    <source>
        <dbReference type="EMBL" id="KNB08282.1"/>
    </source>
</evidence>
<protein>
    <submittedName>
        <fullName evidence="1">Uncharacterized protein</fullName>
    </submittedName>
</protein>